<evidence type="ECO:0000313" key="10">
    <source>
        <dbReference type="Proteomes" id="UP000019248"/>
    </source>
</evidence>
<dbReference type="PANTHER" id="PTHR30509:SF9">
    <property type="entry name" value="MULTIDRUG RESISTANCE PROTEIN MDTO"/>
    <property type="match status" value="1"/>
</dbReference>
<comment type="similarity">
    <text evidence="6">Belongs to the YccS/YhfK family.</text>
</comment>
<feature type="domain" description="Integral membrane bound transporter" evidence="8">
    <location>
        <begin position="38"/>
        <end position="149"/>
    </location>
</feature>
<evidence type="ECO:0000256" key="4">
    <source>
        <dbReference type="ARBA" id="ARBA00022989"/>
    </source>
</evidence>
<dbReference type="PANTHER" id="PTHR30509">
    <property type="entry name" value="P-HYDROXYBENZOIC ACID EFFLUX PUMP SUBUNIT-RELATED"/>
    <property type="match status" value="1"/>
</dbReference>
<keyword evidence="4 7" id="KW-1133">Transmembrane helix</keyword>
<dbReference type="AlphaFoldDB" id="W7D4H1"/>
<evidence type="ECO:0000256" key="6">
    <source>
        <dbReference type="ARBA" id="ARBA00043993"/>
    </source>
</evidence>
<feature type="transmembrane region" description="Helical" evidence="7">
    <location>
        <begin position="133"/>
        <end position="153"/>
    </location>
</feature>
<evidence type="ECO:0000313" key="9">
    <source>
        <dbReference type="EMBL" id="EUJ46824.1"/>
    </source>
</evidence>
<evidence type="ECO:0000256" key="2">
    <source>
        <dbReference type="ARBA" id="ARBA00022475"/>
    </source>
</evidence>
<feature type="transmembrane region" description="Helical" evidence="7">
    <location>
        <begin position="65"/>
        <end position="82"/>
    </location>
</feature>
<keyword evidence="2" id="KW-1003">Cell membrane</keyword>
<evidence type="ECO:0000256" key="1">
    <source>
        <dbReference type="ARBA" id="ARBA00004651"/>
    </source>
</evidence>
<dbReference type="Pfam" id="PF13515">
    <property type="entry name" value="FUSC_2"/>
    <property type="match status" value="1"/>
</dbReference>
<reference evidence="9 10" key="1">
    <citation type="journal article" date="2014" name="Int. J. Syst. Evol. Microbiol.">
        <title>Listeria floridensis sp. nov., Listeria aquatica sp. nov., Listeria cornellensis sp. nov., Listeria riparia sp. nov. and Listeria grandensis sp. nov., from agricultural and natural environments.</title>
        <authorList>
            <person name="den Bakker H.C."/>
            <person name="Warchocki S."/>
            <person name="Wright E.M."/>
            <person name="Allred A.F."/>
            <person name="Ahlstrom C."/>
            <person name="Manuel C.S."/>
            <person name="Stasiewicz M.J."/>
            <person name="Burrell A."/>
            <person name="Roof S."/>
            <person name="Strawn L."/>
            <person name="Fortes E.D."/>
            <person name="Nightingale K.K."/>
            <person name="Kephart D."/>
            <person name="Wiedmann M."/>
        </authorList>
    </citation>
    <scope>NUCLEOTIDE SEQUENCE [LARGE SCALE GENOMIC DNA]</scope>
    <source>
        <strain evidence="9 10">FSL S10-1204</strain>
    </source>
</reference>
<keyword evidence="5 7" id="KW-0472">Membrane</keyword>
<dbReference type="RefSeq" id="WP_036098944.1">
    <property type="nucleotide sequence ID" value="NZ_AODL01000002.1"/>
</dbReference>
<comment type="subcellular location">
    <subcellularLocation>
        <location evidence="1">Cell membrane</location>
        <topology evidence="1">Multi-pass membrane protein</topology>
    </subcellularLocation>
</comment>
<comment type="caution">
    <text evidence="9">The sequence shown here is derived from an EMBL/GenBank/DDBJ whole genome shotgun (WGS) entry which is preliminary data.</text>
</comment>
<name>W7D4H1_9LIST</name>
<gene>
    <name evidence="9" type="ORF">PRIP_00809</name>
</gene>
<keyword evidence="3 7" id="KW-0812">Transmembrane</keyword>
<dbReference type="InterPro" id="IPR049453">
    <property type="entry name" value="Memb_transporter_dom"/>
</dbReference>
<feature type="transmembrane region" description="Helical" evidence="7">
    <location>
        <begin position="88"/>
        <end position="121"/>
    </location>
</feature>
<protein>
    <recommendedName>
        <fullName evidence="8">Integral membrane bound transporter domain-containing protein</fullName>
    </recommendedName>
</protein>
<organism evidence="9 10">
    <name type="scientific">Listeria riparia FSL S10-1204</name>
    <dbReference type="NCBI Taxonomy" id="1265816"/>
    <lineage>
        <taxon>Bacteria</taxon>
        <taxon>Bacillati</taxon>
        <taxon>Bacillota</taxon>
        <taxon>Bacilli</taxon>
        <taxon>Bacillales</taxon>
        <taxon>Listeriaceae</taxon>
        <taxon>Listeria</taxon>
    </lineage>
</organism>
<evidence type="ECO:0000259" key="8">
    <source>
        <dbReference type="Pfam" id="PF13515"/>
    </source>
</evidence>
<dbReference type="Proteomes" id="UP000019248">
    <property type="component" value="Unassembled WGS sequence"/>
</dbReference>
<dbReference type="PATRIC" id="fig|1265816.5.peg.155"/>
<accession>W7D4H1</accession>
<proteinExistence type="inferred from homology"/>
<dbReference type="OrthoDB" id="2365306at2"/>
<sequence>MKTTFKERVALDPRVAKVLLSLLICVLLYPFFGKYIVYPAYVFNAIYITAQLTKGATYKSSVERILGTILGGLTGVFFYFLLPDNHFLMIPIGATIAVLWGYLFVGKFTPVIAVITVMVLVGKGEGEPVLYINNRMIDTLVGLTIGFIIYALYPKKKTEMNQTFNYHAKACFAQIRDIRTKYGNKENLHDDLIAAWKALQGLKQERAKMIEDSSFVPKIEEAEPMLLMIHDLEQMLQNMEVLYHHPEVDAEVQEVIAFHEQIFEKLYMKTEQKMQAI</sequence>
<evidence type="ECO:0000256" key="3">
    <source>
        <dbReference type="ARBA" id="ARBA00022692"/>
    </source>
</evidence>
<evidence type="ECO:0000256" key="7">
    <source>
        <dbReference type="SAM" id="Phobius"/>
    </source>
</evidence>
<keyword evidence="10" id="KW-1185">Reference proteome</keyword>
<dbReference type="EMBL" id="AODL01000002">
    <property type="protein sequence ID" value="EUJ46824.1"/>
    <property type="molecule type" value="Genomic_DNA"/>
</dbReference>
<dbReference type="GO" id="GO:0005886">
    <property type="term" value="C:plasma membrane"/>
    <property type="evidence" value="ECO:0007669"/>
    <property type="project" value="UniProtKB-SubCell"/>
</dbReference>
<evidence type="ECO:0000256" key="5">
    <source>
        <dbReference type="ARBA" id="ARBA00023136"/>
    </source>
</evidence>